<dbReference type="AlphaFoldDB" id="A0A6V8PPI1"/>
<name>A0A6V8PPI1_9ACTN</name>
<dbReference type="Proteomes" id="UP000568877">
    <property type="component" value="Unassembled WGS sequence"/>
</dbReference>
<reference evidence="1 2" key="1">
    <citation type="journal article" date="2020" name="Front. Microbiol.">
        <title>Single-cell genomics of novel Actinobacteria with the Wood-Ljungdahl pathway discovered in a serpentinizing system.</title>
        <authorList>
            <person name="Merino N."/>
            <person name="Kawai M."/>
            <person name="Boyd E.S."/>
            <person name="Colman D.R."/>
            <person name="McGlynn S.E."/>
            <person name="Nealson K.H."/>
            <person name="Kurokawa K."/>
            <person name="Hongoh Y."/>
        </authorList>
    </citation>
    <scope>NUCLEOTIDE SEQUENCE [LARGE SCALE GENOMIC DNA]</scope>
    <source>
        <strain evidence="1 2">S42</strain>
    </source>
</reference>
<feature type="non-terminal residue" evidence="1">
    <location>
        <position position="21"/>
    </location>
</feature>
<comment type="caution">
    <text evidence="1">The sequence shown here is derived from an EMBL/GenBank/DDBJ whole genome shotgun (WGS) entry which is preliminary data.</text>
</comment>
<evidence type="ECO:0000313" key="1">
    <source>
        <dbReference type="EMBL" id="GFP34083.1"/>
    </source>
</evidence>
<sequence>MQFFYQDLTRKVPIEHVHDAS</sequence>
<accession>A0A6V8PPI1</accession>
<dbReference type="EMBL" id="BLSA01000935">
    <property type="protein sequence ID" value="GFP34083.1"/>
    <property type="molecule type" value="Genomic_DNA"/>
</dbReference>
<protein>
    <submittedName>
        <fullName evidence="1">Uncharacterized protein</fullName>
    </submittedName>
</protein>
<evidence type="ECO:0000313" key="2">
    <source>
        <dbReference type="Proteomes" id="UP000568877"/>
    </source>
</evidence>
<gene>
    <name evidence="1" type="ORF">HKBW3S42_02423</name>
</gene>
<organism evidence="1 2">
    <name type="scientific">Candidatus Hakubella thermalkaliphila</name>
    <dbReference type="NCBI Taxonomy" id="2754717"/>
    <lineage>
        <taxon>Bacteria</taxon>
        <taxon>Bacillati</taxon>
        <taxon>Actinomycetota</taxon>
        <taxon>Actinomycetota incertae sedis</taxon>
        <taxon>Candidatus Hakubellales</taxon>
        <taxon>Candidatus Hakubellaceae</taxon>
        <taxon>Candidatus Hakubella</taxon>
    </lineage>
</organism>
<proteinExistence type="predicted"/>